<reference evidence="1" key="1">
    <citation type="submission" date="2022-10" db="EMBL/GenBank/DDBJ databases">
        <authorList>
            <person name="Yu W.X."/>
        </authorList>
    </citation>
    <scope>NUCLEOTIDE SEQUENCE</scope>
    <source>
        <strain evidence="1">D04</strain>
    </source>
</reference>
<evidence type="ECO:0000313" key="2">
    <source>
        <dbReference type="Proteomes" id="UP001207408"/>
    </source>
</evidence>
<organism evidence="1 2">
    <name type="scientific">Plebeiibacterium marinum</name>
    <dbReference type="NCBI Taxonomy" id="2992111"/>
    <lineage>
        <taxon>Bacteria</taxon>
        <taxon>Pseudomonadati</taxon>
        <taxon>Bacteroidota</taxon>
        <taxon>Bacteroidia</taxon>
        <taxon>Marinilabiliales</taxon>
        <taxon>Marinilabiliaceae</taxon>
        <taxon>Plebeiibacterium</taxon>
    </lineage>
</organism>
<dbReference type="RefSeq" id="WP_301202279.1">
    <property type="nucleotide sequence ID" value="NZ_JAPDPI010000062.1"/>
</dbReference>
<name>A0AAE3MH94_9BACT</name>
<comment type="caution">
    <text evidence="1">The sequence shown here is derived from an EMBL/GenBank/DDBJ whole genome shotgun (WGS) entry which is preliminary data.</text>
</comment>
<dbReference type="AlphaFoldDB" id="A0AAE3MH94"/>
<gene>
    <name evidence="1" type="ORF">OM074_19420</name>
</gene>
<dbReference type="Proteomes" id="UP001207408">
    <property type="component" value="Unassembled WGS sequence"/>
</dbReference>
<sequence length="169" mass="19169">MEKELQLLHSRLRKLEEKSFDLNSWKQGTIAVLDSILGPENLKRKLIEDIDFQMSSWSLRDSTGDVDSVKKTCADVLETIIMEIETFGLAEIVIPDKSDSKNDGMQLVEQALRKELSQSQLSDLLDLLKQKDVSFVDVVDKLKRFGYEVAPKILASIILDPKFAKGLMK</sequence>
<dbReference type="EMBL" id="JAPDPI010000062">
    <property type="protein sequence ID" value="MCW3807808.1"/>
    <property type="molecule type" value="Genomic_DNA"/>
</dbReference>
<keyword evidence="2" id="KW-1185">Reference proteome</keyword>
<protein>
    <submittedName>
        <fullName evidence="1">Uncharacterized protein</fullName>
    </submittedName>
</protein>
<evidence type="ECO:0000313" key="1">
    <source>
        <dbReference type="EMBL" id="MCW3807808.1"/>
    </source>
</evidence>
<accession>A0AAE3MH94</accession>
<proteinExistence type="predicted"/>